<gene>
    <name evidence="1" type="ORF">OB69_02725</name>
</gene>
<protein>
    <submittedName>
        <fullName evidence="1">Uncharacterized protein</fullName>
    </submittedName>
</protein>
<name>A0A0L8ANW7_9BACT</name>
<evidence type="ECO:0000313" key="2">
    <source>
        <dbReference type="Proteomes" id="UP000036908"/>
    </source>
</evidence>
<dbReference type="RefSeq" id="WP_053222160.1">
    <property type="nucleotide sequence ID" value="NZ_JSVA01000004.1"/>
</dbReference>
<sequence>MNKINYPVTRKKLANIYNSDRRTLAYWLEEIGITHKRTLSPKELTSFIHEYGLPDDYTCPTYETNRAIFNA</sequence>
<dbReference type="PATRIC" id="fig|1566026.4.peg.2315"/>
<dbReference type="Proteomes" id="UP000036908">
    <property type="component" value="Unassembled WGS sequence"/>
</dbReference>
<comment type="caution">
    <text evidence="1">The sequence shown here is derived from an EMBL/GenBank/DDBJ whole genome shotgun (WGS) entry which is preliminary data.</text>
</comment>
<reference evidence="2" key="1">
    <citation type="submission" date="2014-11" db="EMBL/GenBank/DDBJ databases">
        <title>Genome sequencing of Roseivirga sp. D-25.</title>
        <authorList>
            <person name="Selvaratnam C."/>
            <person name="Thevarajoo S."/>
            <person name="Goh K.M."/>
            <person name="Eee R."/>
            <person name="Chan K.-G."/>
            <person name="Chong C.S."/>
        </authorList>
    </citation>
    <scope>NUCLEOTIDE SEQUENCE [LARGE SCALE GENOMIC DNA]</scope>
    <source>
        <strain evidence="2">D-25</strain>
    </source>
</reference>
<proteinExistence type="predicted"/>
<organism evidence="1 2">
    <name type="scientific">Roseivirga seohaensis subsp. aquiponti</name>
    <dbReference type="NCBI Taxonomy" id="1566026"/>
    <lineage>
        <taxon>Bacteria</taxon>
        <taxon>Pseudomonadati</taxon>
        <taxon>Bacteroidota</taxon>
        <taxon>Cytophagia</taxon>
        <taxon>Cytophagales</taxon>
        <taxon>Roseivirgaceae</taxon>
        <taxon>Roseivirga</taxon>
    </lineage>
</organism>
<keyword evidence="2" id="KW-1185">Reference proteome</keyword>
<dbReference type="AlphaFoldDB" id="A0A0L8ANW7"/>
<evidence type="ECO:0000313" key="1">
    <source>
        <dbReference type="EMBL" id="KOF03941.1"/>
    </source>
</evidence>
<accession>A0A0L8ANW7</accession>
<dbReference type="EMBL" id="JSVA01000004">
    <property type="protein sequence ID" value="KOF03941.1"/>
    <property type="molecule type" value="Genomic_DNA"/>
</dbReference>